<proteinExistence type="inferred from homology"/>
<evidence type="ECO:0000256" key="3">
    <source>
        <dbReference type="ARBA" id="ARBA00022490"/>
    </source>
</evidence>
<dbReference type="EMBL" id="BMMH01000017">
    <property type="protein sequence ID" value="GGL35269.1"/>
    <property type="molecule type" value="Genomic_DNA"/>
</dbReference>
<evidence type="ECO:0000256" key="1">
    <source>
        <dbReference type="ARBA" id="ARBA00004496"/>
    </source>
</evidence>
<accession>A0A917VY77</accession>
<protein>
    <recommendedName>
        <fullName evidence="7">ESX secretion-associated protein EspG</fullName>
    </recommendedName>
</protein>
<sequence length="259" mass="29405">MPEWTWEPDDFAALWYSDAYDRFPTPLRYTSRFAFNDEARAHRLAVRDRYTREERAGIQVALDTLGTSGMRIEILGATCAHQRSTGRDDMREYRIVGARTEAYAVTLSQVGGANEHGPIQVRLFRPENLAARLVSGLAPCAPGTAEAATFHPGDLESRSDTHFEDPRRARAREQYRKLVGRENDGGGCAVLLMGRFDAAIEPLRVLQWYDITGDGRYTEQRGNHVTVRPATSAEFTRHFGTWLDNAWRRLEEERADAAW</sequence>
<comment type="subcellular location">
    <subcellularLocation>
        <location evidence="1">Cytoplasm</location>
    </subcellularLocation>
</comment>
<evidence type="ECO:0000313" key="5">
    <source>
        <dbReference type="EMBL" id="GGL35269.1"/>
    </source>
</evidence>
<organism evidence="5 6">
    <name type="scientific">Nocardia jinanensis</name>
    <dbReference type="NCBI Taxonomy" id="382504"/>
    <lineage>
        <taxon>Bacteria</taxon>
        <taxon>Bacillati</taxon>
        <taxon>Actinomycetota</taxon>
        <taxon>Actinomycetes</taxon>
        <taxon>Mycobacteriales</taxon>
        <taxon>Nocardiaceae</taxon>
        <taxon>Nocardia</taxon>
    </lineage>
</organism>
<evidence type="ECO:0000313" key="6">
    <source>
        <dbReference type="Proteomes" id="UP000638263"/>
    </source>
</evidence>
<keyword evidence="3" id="KW-0963">Cytoplasm</keyword>
<gene>
    <name evidence="5" type="ORF">GCM10011588_57560</name>
</gene>
<dbReference type="InterPro" id="IPR025734">
    <property type="entry name" value="EspG"/>
</dbReference>
<keyword evidence="6" id="KW-1185">Reference proteome</keyword>
<dbReference type="AlphaFoldDB" id="A0A917VY77"/>
<reference evidence="5" key="1">
    <citation type="journal article" date="2014" name="Int. J. Syst. Evol. Microbiol.">
        <title>Complete genome sequence of Corynebacterium casei LMG S-19264T (=DSM 44701T), isolated from a smear-ripened cheese.</title>
        <authorList>
            <consortium name="US DOE Joint Genome Institute (JGI-PGF)"/>
            <person name="Walter F."/>
            <person name="Albersmeier A."/>
            <person name="Kalinowski J."/>
            <person name="Ruckert C."/>
        </authorList>
    </citation>
    <scope>NUCLEOTIDE SEQUENCE</scope>
    <source>
        <strain evidence="5">CGMCC 4.3508</strain>
    </source>
</reference>
<reference evidence="5" key="2">
    <citation type="submission" date="2020-09" db="EMBL/GenBank/DDBJ databases">
        <authorList>
            <person name="Sun Q."/>
            <person name="Zhou Y."/>
        </authorList>
    </citation>
    <scope>NUCLEOTIDE SEQUENCE</scope>
    <source>
        <strain evidence="5">CGMCC 4.3508</strain>
    </source>
</reference>
<comment type="caution">
    <text evidence="5">The sequence shown here is derived from an EMBL/GenBank/DDBJ whole genome shotgun (WGS) entry which is preliminary data.</text>
</comment>
<name>A0A917VY77_9NOCA</name>
<evidence type="ECO:0000256" key="4">
    <source>
        <dbReference type="ARBA" id="ARBA00023186"/>
    </source>
</evidence>
<dbReference type="RefSeq" id="WP_058856823.1">
    <property type="nucleotide sequence ID" value="NZ_BMMH01000017.1"/>
</dbReference>
<dbReference type="Pfam" id="PF14011">
    <property type="entry name" value="ESX-1_EspG"/>
    <property type="match status" value="1"/>
</dbReference>
<evidence type="ECO:0000256" key="2">
    <source>
        <dbReference type="ARBA" id="ARBA00006411"/>
    </source>
</evidence>
<keyword evidence="4" id="KW-0143">Chaperone</keyword>
<evidence type="ECO:0008006" key="7">
    <source>
        <dbReference type="Google" id="ProtNLM"/>
    </source>
</evidence>
<comment type="similarity">
    <text evidence="2">Belongs to the EspG family.</text>
</comment>
<dbReference type="Proteomes" id="UP000638263">
    <property type="component" value="Unassembled WGS sequence"/>
</dbReference>